<evidence type="ECO:0000313" key="1">
    <source>
        <dbReference type="EMBL" id="MFD2692472.1"/>
    </source>
</evidence>
<dbReference type="EMBL" id="JBHUMQ010000003">
    <property type="protein sequence ID" value="MFD2692472.1"/>
    <property type="molecule type" value="Genomic_DNA"/>
</dbReference>
<sequence>MNKIRQGAQIELARRDFFEYCHLKSPEFFKYSRKHLIEVADELQRFSESTDDVLVLNEPPRHGKSRTAGNFVEWMLGNHPDMKIMTGSYNETLSTTFSKNVRNTIQEIKADPDRVVYSEIFPGVRIKQGDGAMNLWSLDGHFSNYLATSPTGTATGFGADYFIVDDLIKNASEAYNANVLNGHWDWFTNTMISRLESGGKIILIMTRWHTLDLAGRALTELPAKGYKVRHVNLKALQDDGSMLCDEILTREEYERKTKTMGADIAAANYQQEPIDVKGKLYSSFKTYQAGSLPVFKRIASYTDTADEGADYLASFIFGETFDDEAYILDAIFTKDAMEITEPLLAKKIHGNKVNLAWIESNNGGRGFARSVERILRQKYRSNKAKISWFHQSKNKVARILSNATWVMDHVYFPEGWRNKWPELHEALTRYQKEGKNDHDDAPDALTGIAEKMGSSVQVKVFKGGL</sequence>
<organism evidence="1 2">
    <name type="scientific">Sporolactobacillus shoreicorticis</name>
    <dbReference type="NCBI Taxonomy" id="1923877"/>
    <lineage>
        <taxon>Bacteria</taxon>
        <taxon>Bacillati</taxon>
        <taxon>Bacillota</taxon>
        <taxon>Bacilli</taxon>
        <taxon>Bacillales</taxon>
        <taxon>Sporolactobacillaceae</taxon>
        <taxon>Sporolactobacillus</taxon>
    </lineage>
</organism>
<dbReference type="RefSeq" id="WP_253059609.1">
    <property type="nucleotide sequence ID" value="NZ_JAMXWM010000004.1"/>
</dbReference>
<keyword evidence="2" id="KW-1185">Reference proteome</keyword>
<dbReference type="Gene3D" id="3.40.50.300">
    <property type="entry name" value="P-loop containing nucleotide triphosphate hydrolases"/>
    <property type="match status" value="1"/>
</dbReference>
<name>A0ABW5RYW0_9BACL</name>
<accession>A0ABW5RYW0</accession>
<evidence type="ECO:0000313" key="2">
    <source>
        <dbReference type="Proteomes" id="UP001597399"/>
    </source>
</evidence>
<proteinExistence type="predicted"/>
<dbReference type="NCBIfam" id="TIGR01630">
    <property type="entry name" value="psiM2_ORF9"/>
    <property type="match status" value="1"/>
</dbReference>
<dbReference type="InterPro" id="IPR027417">
    <property type="entry name" value="P-loop_NTPase"/>
</dbReference>
<dbReference type="InterPro" id="IPR006517">
    <property type="entry name" value="Phage_terminase_lsu-like_C"/>
</dbReference>
<reference evidence="2" key="1">
    <citation type="journal article" date="2019" name="Int. J. Syst. Evol. Microbiol.">
        <title>The Global Catalogue of Microorganisms (GCM) 10K type strain sequencing project: providing services to taxonomists for standard genome sequencing and annotation.</title>
        <authorList>
            <consortium name="The Broad Institute Genomics Platform"/>
            <consortium name="The Broad Institute Genome Sequencing Center for Infectious Disease"/>
            <person name="Wu L."/>
            <person name="Ma J."/>
        </authorList>
    </citation>
    <scope>NUCLEOTIDE SEQUENCE [LARGE SCALE GENOMIC DNA]</scope>
    <source>
        <strain evidence="2">TISTR 2466</strain>
    </source>
</reference>
<dbReference type="Proteomes" id="UP001597399">
    <property type="component" value="Unassembled WGS sequence"/>
</dbReference>
<gene>
    <name evidence="1" type="primary">terL</name>
    <name evidence="1" type="ORF">ACFSUE_02275</name>
</gene>
<dbReference type="Pfam" id="PF03237">
    <property type="entry name" value="Terminase_6N"/>
    <property type="match status" value="1"/>
</dbReference>
<protein>
    <submittedName>
        <fullName evidence="1">Phage terminase large subunit</fullName>
    </submittedName>
</protein>
<comment type="caution">
    <text evidence="1">The sequence shown here is derived from an EMBL/GenBank/DDBJ whole genome shotgun (WGS) entry which is preliminary data.</text>
</comment>